<dbReference type="EMBL" id="CAADFZ010000004">
    <property type="protein sequence ID" value="VFK58582.1"/>
    <property type="molecule type" value="Genomic_DNA"/>
</dbReference>
<accession>A0A450ZXQ8</accession>
<sequence length="70" mass="7430">MKIFGSGLAGLGFPAPLEMTYYGSLEKSVGNFLVSLALYSNVHAGDDGSGAIGKIKILASLRKFVSRYLM</sequence>
<dbReference type="AlphaFoldDB" id="A0A450ZXQ8"/>
<reference evidence="1" key="1">
    <citation type="submission" date="2019-02" db="EMBL/GenBank/DDBJ databases">
        <authorList>
            <person name="Gruber-Vodicka R. H."/>
            <person name="Seah K. B. B."/>
        </authorList>
    </citation>
    <scope>NUCLEOTIDE SEQUENCE</scope>
    <source>
        <strain evidence="2">BECK_BY19</strain>
        <strain evidence="1">BECK_BY8</strain>
    </source>
</reference>
<evidence type="ECO:0000313" key="1">
    <source>
        <dbReference type="EMBL" id="VFK58582.1"/>
    </source>
</evidence>
<evidence type="ECO:0000313" key="2">
    <source>
        <dbReference type="EMBL" id="VFK68478.1"/>
    </source>
</evidence>
<protein>
    <submittedName>
        <fullName evidence="1">Uncharacterized protein</fullName>
    </submittedName>
</protein>
<organism evidence="1">
    <name type="scientific">Candidatus Kentrum sp. UNK</name>
    <dbReference type="NCBI Taxonomy" id="2126344"/>
    <lineage>
        <taxon>Bacteria</taxon>
        <taxon>Pseudomonadati</taxon>
        <taxon>Pseudomonadota</taxon>
        <taxon>Gammaproteobacteria</taxon>
        <taxon>Candidatus Kentrum</taxon>
    </lineage>
</organism>
<gene>
    <name evidence="1" type="ORF">BECKUNK1418G_GA0071005_10045</name>
    <name evidence="2" type="ORF">BECKUNK1418H_GA0071006_10036</name>
</gene>
<name>A0A450ZXQ8_9GAMM</name>
<proteinExistence type="predicted"/>
<dbReference type="EMBL" id="CAADGD010000003">
    <property type="protein sequence ID" value="VFK68478.1"/>
    <property type="molecule type" value="Genomic_DNA"/>
</dbReference>